<dbReference type="RefSeq" id="WP_150608981.1">
    <property type="nucleotide sequence ID" value="NZ_CABPRY010000005.1"/>
</dbReference>
<sequence length="183" mass="21361">MTGEPNDIVTSIITHEIIPEATQRYEQWLADIRKACERFDGYLSTDVIRPLGKQRTYVVIIRFDGFENLTRWMESAERRDFLKRMQPFLPKGDRYQIRTGLEFWFEPPAHKPATPWKQWLVTWSAIFPLSVLVPWILGPVFALWPFPGESIVARMGGTAVIVLLMVYVVMPRYTKAVAGWLFR</sequence>
<proteinExistence type="predicted"/>
<dbReference type="PANTHER" id="PTHR40057:SF1">
    <property type="entry name" value="SLR1162 PROTEIN"/>
    <property type="match status" value="1"/>
</dbReference>
<dbReference type="GO" id="GO:0004497">
    <property type="term" value="F:monooxygenase activity"/>
    <property type="evidence" value="ECO:0007669"/>
    <property type="project" value="UniProtKB-KW"/>
</dbReference>
<dbReference type="InterPro" id="IPR011008">
    <property type="entry name" value="Dimeric_a/b-barrel"/>
</dbReference>
<gene>
    <name evidence="3" type="ORF">PCE31107_02701</name>
</gene>
<dbReference type="InterPro" id="IPR038762">
    <property type="entry name" value="ABM_predict"/>
</dbReference>
<keyword evidence="3" id="KW-0503">Monooxygenase</keyword>
<accession>A0A5E4VJ18</accession>
<dbReference type="PANTHER" id="PTHR40057">
    <property type="entry name" value="SLR1162 PROTEIN"/>
    <property type="match status" value="1"/>
</dbReference>
<evidence type="ECO:0000259" key="2">
    <source>
        <dbReference type="Pfam" id="PF03992"/>
    </source>
</evidence>
<reference evidence="3 4" key="1">
    <citation type="submission" date="2019-08" db="EMBL/GenBank/DDBJ databases">
        <authorList>
            <person name="Peeters C."/>
        </authorList>
    </citation>
    <scope>NUCLEOTIDE SEQUENCE [LARGE SCALE GENOMIC DNA]</scope>
    <source>
        <strain evidence="3 4">LMG 31107</strain>
    </source>
</reference>
<evidence type="ECO:0000313" key="4">
    <source>
        <dbReference type="Proteomes" id="UP000396788"/>
    </source>
</evidence>
<keyword evidence="1" id="KW-1133">Transmembrane helix</keyword>
<keyword evidence="1" id="KW-0812">Transmembrane</keyword>
<feature type="transmembrane region" description="Helical" evidence="1">
    <location>
        <begin position="151"/>
        <end position="170"/>
    </location>
</feature>
<feature type="transmembrane region" description="Helical" evidence="1">
    <location>
        <begin position="120"/>
        <end position="145"/>
    </location>
</feature>
<dbReference type="EMBL" id="CABPRY010000005">
    <property type="protein sequence ID" value="VVE12201.1"/>
    <property type="molecule type" value="Genomic_DNA"/>
</dbReference>
<keyword evidence="1" id="KW-0472">Membrane</keyword>
<protein>
    <submittedName>
        <fullName evidence="3">Antibiotic biosynthesis monooxygenase</fullName>
    </submittedName>
</protein>
<dbReference type="AlphaFoldDB" id="A0A5E4VJ18"/>
<keyword evidence="3" id="KW-0560">Oxidoreductase</keyword>
<evidence type="ECO:0000313" key="3">
    <source>
        <dbReference type="EMBL" id="VVE12201.1"/>
    </source>
</evidence>
<dbReference type="InterPro" id="IPR007138">
    <property type="entry name" value="ABM_dom"/>
</dbReference>
<feature type="domain" description="ABM" evidence="2">
    <location>
        <begin position="9"/>
        <end position="83"/>
    </location>
</feature>
<dbReference type="Pfam" id="PF03992">
    <property type="entry name" value="ABM"/>
    <property type="match status" value="1"/>
</dbReference>
<evidence type="ECO:0000256" key="1">
    <source>
        <dbReference type="SAM" id="Phobius"/>
    </source>
</evidence>
<dbReference type="Proteomes" id="UP000396788">
    <property type="component" value="Unassembled WGS sequence"/>
</dbReference>
<name>A0A5E4VJ18_9BURK</name>
<dbReference type="Gene3D" id="3.30.70.100">
    <property type="match status" value="1"/>
</dbReference>
<organism evidence="3 4">
    <name type="scientific">Pandoraea cepalis</name>
    <dbReference type="NCBI Taxonomy" id="2508294"/>
    <lineage>
        <taxon>Bacteria</taxon>
        <taxon>Pseudomonadati</taxon>
        <taxon>Pseudomonadota</taxon>
        <taxon>Betaproteobacteria</taxon>
        <taxon>Burkholderiales</taxon>
        <taxon>Burkholderiaceae</taxon>
        <taxon>Pandoraea</taxon>
    </lineage>
</organism>
<dbReference type="SUPFAM" id="SSF54909">
    <property type="entry name" value="Dimeric alpha+beta barrel"/>
    <property type="match status" value="1"/>
</dbReference>